<dbReference type="InterPro" id="IPR005502">
    <property type="entry name" value="Ribosyl_crysJ1"/>
</dbReference>
<evidence type="ECO:0000313" key="2">
    <source>
        <dbReference type="Proteomes" id="UP000280960"/>
    </source>
</evidence>
<dbReference type="InterPro" id="IPR036705">
    <property type="entry name" value="Ribosyl_crysJ1_sf"/>
</dbReference>
<evidence type="ECO:0000313" key="1">
    <source>
        <dbReference type="EMBL" id="AYO30325.1"/>
    </source>
</evidence>
<dbReference type="KEGG" id="bacg:D2962_06560"/>
<dbReference type="EMBL" id="CP033169">
    <property type="protein sequence ID" value="AYO30325.1"/>
    <property type="molecule type" value="Genomic_DNA"/>
</dbReference>
<dbReference type="Proteomes" id="UP000280960">
    <property type="component" value="Chromosome"/>
</dbReference>
<dbReference type="AlphaFoldDB" id="A0A3G2R4P8"/>
<dbReference type="SUPFAM" id="SSF101478">
    <property type="entry name" value="ADP-ribosylglycohydrolase"/>
    <property type="match status" value="1"/>
</dbReference>
<protein>
    <submittedName>
        <fullName evidence="1">Uncharacterized protein</fullName>
    </submittedName>
</protein>
<name>A0A3G2R4P8_9FIRM</name>
<accession>A0A3G2R4P8</accession>
<dbReference type="Gene3D" id="1.10.4080.10">
    <property type="entry name" value="ADP-ribosylation/Crystallin J1"/>
    <property type="match status" value="1"/>
</dbReference>
<keyword evidence="2" id="KW-1185">Reference proteome</keyword>
<reference evidence="1 2" key="1">
    <citation type="submission" date="2018-10" db="EMBL/GenBank/DDBJ databases">
        <authorList>
            <person name="Zhang X."/>
        </authorList>
    </citation>
    <scope>NUCLEOTIDE SEQUENCE [LARGE SCALE GENOMIC DNA]</scope>
    <source>
        <strain evidence="1 2">SK-G1</strain>
    </source>
</reference>
<organism evidence="1 2">
    <name type="scientific">Biomaibacter acetigenes</name>
    <dbReference type="NCBI Taxonomy" id="2316383"/>
    <lineage>
        <taxon>Bacteria</taxon>
        <taxon>Bacillati</taxon>
        <taxon>Bacillota</taxon>
        <taxon>Clostridia</taxon>
        <taxon>Thermosediminibacterales</taxon>
        <taxon>Tepidanaerobacteraceae</taxon>
        <taxon>Biomaibacter</taxon>
    </lineage>
</organism>
<gene>
    <name evidence="1" type="ORF">D2962_06560</name>
</gene>
<proteinExistence type="predicted"/>
<sequence length="116" mass="12728">MTLFTAEGLLRAESGGRKKGICHIPSVVYNAYIRWLHTQGYPKNKDHDPIYDGWLIGEKELYARRGPGNTCLSALLSGKMGTMERPINNSKGCGGVMRVAPVGLLYGKDEAFVISI</sequence>
<dbReference type="Pfam" id="PF03747">
    <property type="entry name" value="ADP_ribosyl_GH"/>
    <property type="match status" value="1"/>
</dbReference>